<dbReference type="AlphaFoldDB" id="A0A512PDY2"/>
<comment type="caution">
    <text evidence="1">The sequence shown here is derived from an EMBL/GenBank/DDBJ whole genome shotgun (WGS) entry which is preliminary data.</text>
</comment>
<sequence length="162" mass="18467">MTAEPIRRSTLVRAGRPHTFDTFVRHIGRWWPVRPYSLGQDQVVDVTFTPELDGRVFETRGDGTTATWGHVLLWEPPTRFALSWEVFAGGTEVEVRFQELGPQLTRVELEHRGWERLSPEQLRTTTSAAGGYSRGWQVILAALTTTSEHPYQSTEHQPEGRP</sequence>
<name>A0A512PDY2_9CELL</name>
<accession>A0A512PDY2</accession>
<dbReference type="RefSeq" id="WP_146953170.1">
    <property type="nucleotide sequence ID" value="NZ_BAABBJ010000007.1"/>
</dbReference>
<evidence type="ECO:0000313" key="2">
    <source>
        <dbReference type="Proteomes" id="UP000321798"/>
    </source>
</evidence>
<dbReference type="Gene3D" id="3.30.530.20">
    <property type="match status" value="1"/>
</dbReference>
<keyword evidence="2" id="KW-1185">Reference proteome</keyword>
<organism evidence="1 2">
    <name type="scientific">Cellulomonas soli</name>
    <dbReference type="NCBI Taxonomy" id="931535"/>
    <lineage>
        <taxon>Bacteria</taxon>
        <taxon>Bacillati</taxon>
        <taxon>Actinomycetota</taxon>
        <taxon>Actinomycetes</taxon>
        <taxon>Micrococcales</taxon>
        <taxon>Cellulomonadaceae</taxon>
        <taxon>Cellulomonas</taxon>
    </lineage>
</organism>
<dbReference type="Proteomes" id="UP000321798">
    <property type="component" value="Unassembled WGS sequence"/>
</dbReference>
<dbReference type="InterPro" id="IPR023393">
    <property type="entry name" value="START-like_dom_sf"/>
</dbReference>
<proteinExistence type="predicted"/>
<dbReference type="SUPFAM" id="SSF55961">
    <property type="entry name" value="Bet v1-like"/>
    <property type="match status" value="1"/>
</dbReference>
<reference evidence="1 2" key="1">
    <citation type="submission" date="2019-07" db="EMBL/GenBank/DDBJ databases">
        <title>Whole genome shotgun sequence of Cellulomonas soli NBRC 109434.</title>
        <authorList>
            <person name="Hosoyama A."/>
            <person name="Uohara A."/>
            <person name="Ohji S."/>
            <person name="Ichikawa N."/>
        </authorList>
    </citation>
    <scope>NUCLEOTIDE SEQUENCE [LARGE SCALE GENOMIC DNA]</scope>
    <source>
        <strain evidence="1 2">NBRC 109434</strain>
    </source>
</reference>
<dbReference type="OrthoDB" id="268331at2"/>
<evidence type="ECO:0000313" key="1">
    <source>
        <dbReference type="EMBL" id="GEP69413.1"/>
    </source>
</evidence>
<gene>
    <name evidence="1" type="ORF">CSO01_21280</name>
</gene>
<dbReference type="EMBL" id="BKAL01000007">
    <property type="protein sequence ID" value="GEP69413.1"/>
    <property type="molecule type" value="Genomic_DNA"/>
</dbReference>
<protein>
    <submittedName>
        <fullName evidence="1">ATPase</fullName>
    </submittedName>
</protein>